<keyword evidence="2" id="KW-0378">Hydrolase</keyword>
<dbReference type="RefSeq" id="WP_227907336.1">
    <property type="nucleotide sequence ID" value="NZ_CP095461.1"/>
</dbReference>
<reference evidence="5" key="1">
    <citation type="submission" date="2021-10" db="EMBL/GenBank/DDBJ databases">
        <title>Novel species in genus Arthrobacter.</title>
        <authorList>
            <person name="Liu Y."/>
        </authorList>
    </citation>
    <scope>NUCLEOTIDE SEQUENCE</scope>
    <source>
        <strain evidence="5">Zg-Y809</strain>
    </source>
</reference>
<dbReference type="GO" id="GO:0016810">
    <property type="term" value="F:hydrolase activity, acting on carbon-nitrogen (but not peptide) bonds"/>
    <property type="evidence" value="ECO:0007669"/>
    <property type="project" value="InterPro"/>
</dbReference>
<evidence type="ECO:0000256" key="1">
    <source>
        <dbReference type="ARBA" id="ARBA00022723"/>
    </source>
</evidence>
<dbReference type="GO" id="GO:0016020">
    <property type="term" value="C:membrane"/>
    <property type="evidence" value="ECO:0007669"/>
    <property type="project" value="TreeGrafter"/>
</dbReference>
<evidence type="ECO:0000256" key="3">
    <source>
        <dbReference type="SAM" id="SignalP"/>
    </source>
</evidence>
<sequence>MTLTRRGITAVAASAAAAVALAGTFQVVIQDHSGSAFAATTATTRSAPITERALDNDCSGGHVTFTFDDGPRENTERVLDALDGFRIDAVFFWNGQRINGREHTVTRAVAEGHVIGNHSWDHANMTTGESPDGTKETWSPAWVRSELERTNEALIAAGAPRPTLYRPPYGAINKQVDGMAQELGLRLVMPWGYHEEDNIVDTQDYEGATTQEIVDATVRRMRADSIITMHDGQGQATLNSVDALQPIVDAMNERRLCATTEMREDTTGGMLEMYD</sequence>
<organism evidence="5 6">
    <name type="scientific">Arthrobacter gengyunqii</name>
    <dbReference type="NCBI Taxonomy" id="2886940"/>
    <lineage>
        <taxon>Bacteria</taxon>
        <taxon>Bacillati</taxon>
        <taxon>Actinomycetota</taxon>
        <taxon>Actinomycetes</taxon>
        <taxon>Micrococcales</taxon>
        <taxon>Micrococcaceae</taxon>
        <taxon>Arthrobacter</taxon>
    </lineage>
</organism>
<evidence type="ECO:0000256" key="2">
    <source>
        <dbReference type="ARBA" id="ARBA00022801"/>
    </source>
</evidence>
<proteinExistence type="predicted"/>
<dbReference type="EMBL" id="JAJFZP010000005">
    <property type="protein sequence ID" value="MCC3268838.1"/>
    <property type="molecule type" value="Genomic_DNA"/>
</dbReference>
<feature type="domain" description="NodB homology" evidence="4">
    <location>
        <begin position="61"/>
        <end position="259"/>
    </location>
</feature>
<dbReference type="PANTHER" id="PTHR10587">
    <property type="entry name" value="GLYCOSYL TRANSFERASE-RELATED"/>
    <property type="match status" value="1"/>
</dbReference>
<keyword evidence="3" id="KW-0732">Signal</keyword>
<gene>
    <name evidence="5" type="ORF">LJ751_05605</name>
</gene>
<dbReference type="GO" id="GO:0046872">
    <property type="term" value="F:metal ion binding"/>
    <property type="evidence" value="ECO:0007669"/>
    <property type="project" value="UniProtKB-KW"/>
</dbReference>
<evidence type="ECO:0000313" key="6">
    <source>
        <dbReference type="Proteomes" id="UP001139264"/>
    </source>
</evidence>
<dbReference type="Pfam" id="PF01522">
    <property type="entry name" value="Polysacc_deac_1"/>
    <property type="match status" value="1"/>
</dbReference>
<dbReference type="CDD" id="cd10917">
    <property type="entry name" value="CE4_NodB_like_6s_7s"/>
    <property type="match status" value="1"/>
</dbReference>
<dbReference type="Gene3D" id="3.20.20.370">
    <property type="entry name" value="Glycoside hydrolase/deacetylase"/>
    <property type="match status" value="1"/>
</dbReference>
<dbReference type="InterPro" id="IPR011330">
    <property type="entry name" value="Glyco_hydro/deAcase_b/a-brl"/>
</dbReference>
<evidence type="ECO:0000313" key="5">
    <source>
        <dbReference type="EMBL" id="MCC3268838.1"/>
    </source>
</evidence>
<dbReference type="InterPro" id="IPR050248">
    <property type="entry name" value="Polysacc_deacetylase_ArnD"/>
</dbReference>
<evidence type="ECO:0000259" key="4">
    <source>
        <dbReference type="PROSITE" id="PS51677"/>
    </source>
</evidence>
<comment type="caution">
    <text evidence="5">The sequence shown here is derived from an EMBL/GenBank/DDBJ whole genome shotgun (WGS) entry which is preliminary data.</text>
</comment>
<feature type="chain" id="PRO_5040816216" evidence="3">
    <location>
        <begin position="23"/>
        <end position="275"/>
    </location>
</feature>
<dbReference type="PROSITE" id="PS51318">
    <property type="entry name" value="TAT"/>
    <property type="match status" value="1"/>
</dbReference>
<keyword evidence="1" id="KW-0479">Metal-binding</keyword>
<accession>A0A9X1LZZ1</accession>
<dbReference type="PROSITE" id="PS51677">
    <property type="entry name" value="NODB"/>
    <property type="match status" value="1"/>
</dbReference>
<dbReference type="AlphaFoldDB" id="A0A9X1LZZ1"/>
<feature type="signal peptide" evidence="3">
    <location>
        <begin position="1"/>
        <end position="22"/>
    </location>
</feature>
<dbReference type="InterPro" id="IPR006311">
    <property type="entry name" value="TAT_signal"/>
</dbReference>
<protein>
    <submittedName>
        <fullName evidence="5">Polysaccharide deacetylase family protein</fullName>
    </submittedName>
</protein>
<dbReference type="Proteomes" id="UP001139264">
    <property type="component" value="Unassembled WGS sequence"/>
</dbReference>
<dbReference type="GO" id="GO:0005975">
    <property type="term" value="P:carbohydrate metabolic process"/>
    <property type="evidence" value="ECO:0007669"/>
    <property type="project" value="InterPro"/>
</dbReference>
<dbReference type="InterPro" id="IPR002509">
    <property type="entry name" value="NODB_dom"/>
</dbReference>
<dbReference type="SUPFAM" id="SSF88713">
    <property type="entry name" value="Glycoside hydrolase/deacetylase"/>
    <property type="match status" value="1"/>
</dbReference>
<dbReference type="PANTHER" id="PTHR10587:SF133">
    <property type="entry name" value="CHITIN DEACETYLASE 1-RELATED"/>
    <property type="match status" value="1"/>
</dbReference>
<name>A0A9X1LZZ1_9MICC</name>